<comment type="caution">
    <text evidence="3">The sequence shown here is derived from an EMBL/GenBank/DDBJ whole genome shotgun (WGS) entry which is preliminary data.</text>
</comment>
<dbReference type="Gene3D" id="1.10.600.10">
    <property type="entry name" value="Farnesyl Diphosphate Synthase"/>
    <property type="match status" value="1"/>
</dbReference>
<dbReference type="PANTHER" id="PTHR31480">
    <property type="entry name" value="BIFUNCTIONAL LYCOPENE CYCLASE/PHYTOENE SYNTHASE"/>
    <property type="match status" value="1"/>
</dbReference>
<dbReference type="Proteomes" id="UP000179627">
    <property type="component" value="Unassembled WGS sequence"/>
</dbReference>
<protein>
    <submittedName>
        <fullName evidence="3">Phytoene synthase</fullName>
    </submittedName>
</protein>
<proteinExistence type="predicted"/>
<evidence type="ECO:0000256" key="2">
    <source>
        <dbReference type="ARBA" id="ARBA00022679"/>
    </source>
</evidence>
<dbReference type="InterPro" id="IPR033904">
    <property type="entry name" value="Trans_IPPS_HH"/>
</dbReference>
<dbReference type="SFLD" id="SFLDG01018">
    <property type="entry name" value="Squalene/Phytoene_Synthase_Lik"/>
    <property type="match status" value="1"/>
</dbReference>
<dbReference type="Pfam" id="PF00494">
    <property type="entry name" value="SQS_PSY"/>
    <property type="match status" value="1"/>
</dbReference>
<dbReference type="InterPro" id="IPR044843">
    <property type="entry name" value="Trans_IPPS_bact-type"/>
</dbReference>
<dbReference type="EMBL" id="MBLM01000036">
    <property type="protein sequence ID" value="OHV43213.1"/>
    <property type="molecule type" value="Genomic_DNA"/>
</dbReference>
<keyword evidence="2" id="KW-0808">Transferase</keyword>
<gene>
    <name evidence="3" type="ORF">CC117_11430</name>
</gene>
<dbReference type="GO" id="GO:0051996">
    <property type="term" value="F:squalene synthase [NAD(P)H] activity"/>
    <property type="evidence" value="ECO:0007669"/>
    <property type="project" value="InterPro"/>
</dbReference>
<reference evidence="4" key="1">
    <citation type="submission" date="2016-07" db="EMBL/GenBank/DDBJ databases">
        <title>Sequence Frankia sp. strain CcI1.17.</title>
        <authorList>
            <person name="Ghodhbane-Gtari F."/>
            <person name="Swanson E."/>
            <person name="Gueddou A."/>
            <person name="Morris K."/>
            <person name="Hezbri K."/>
            <person name="Ktari A."/>
            <person name="Nouioui I."/>
            <person name="Abebe-Akele F."/>
            <person name="Simpson S."/>
            <person name="Thomas K."/>
            <person name="Gtari M."/>
            <person name="Tisa L.S."/>
            <person name="Hurst S."/>
        </authorList>
    </citation>
    <scope>NUCLEOTIDE SEQUENCE [LARGE SCALE GENOMIC DNA]</scope>
    <source>
        <strain evidence="4">Cc1.17</strain>
    </source>
</reference>
<dbReference type="SFLD" id="SFLDS00005">
    <property type="entry name" value="Isoprenoid_Synthase_Type_I"/>
    <property type="match status" value="1"/>
</dbReference>
<dbReference type="GO" id="GO:0004311">
    <property type="term" value="F:geranylgeranyl diphosphate synthase activity"/>
    <property type="evidence" value="ECO:0007669"/>
    <property type="project" value="InterPro"/>
</dbReference>
<comment type="pathway">
    <text evidence="1">Carotenoid biosynthesis; phytoene biosynthesis.</text>
</comment>
<organism evidence="3 4">
    <name type="scientific">Parafrankia colletiae</name>
    <dbReference type="NCBI Taxonomy" id="573497"/>
    <lineage>
        <taxon>Bacteria</taxon>
        <taxon>Bacillati</taxon>
        <taxon>Actinomycetota</taxon>
        <taxon>Actinomycetes</taxon>
        <taxon>Frankiales</taxon>
        <taxon>Frankiaceae</taxon>
        <taxon>Parafrankia</taxon>
    </lineage>
</organism>
<name>A0A1S1R8G9_9ACTN</name>
<dbReference type="AlphaFoldDB" id="A0A1S1R8G9"/>
<dbReference type="OrthoDB" id="9807580at2"/>
<dbReference type="CDD" id="cd00683">
    <property type="entry name" value="Trans_IPPS_HH"/>
    <property type="match status" value="1"/>
</dbReference>
<dbReference type="InterPro" id="IPR019845">
    <property type="entry name" value="Squalene/phytoene_synthase_CS"/>
</dbReference>
<keyword evidence="4" id="KW-1185">Reference proteome</keyword>
<evidence type="ECO:0000256" key="1">
    <source>
        <dbReference type="ARBA" id="ARBA00004684"/>
    </source>
</evidence>
<dbReference type="RefSeq" id="WP_071082787.1">
    <property type="nucleotide sequence ID" value="NZ_MBLM01000036.1"/>
</dbReference>
<evidence type="ECO:0000313" key="3">
    <source>
        <dbReference type="EMBL" id="OHV43213.1"/>
    </source>
</evidence>
<dbReference type="InterPro" id="IPR002060">
    <property type="entry name" value="Squ/phyt_synthse"/>
</dbReference>
<accession>A0A1S1R8G9</accession>
<dbReference type="PROSITE" id="PS01045">
    <property type="entry name" value="SQUALEN_PHYTOEN_SYN_2"/>
    <property type="match status" value="1"/>
</dbReference>
<sequence length="340" mass="36966">MGGLRGELDAAGISGEHLRASYRCARELNAAHGRTYYLATLLLPRWKRPHVHALYGFARYADEIVDDLDADLSDEARAQRLRQWGDTFLAALRSGTDDVGGIGGTGDTAGTGGGAGAGGLPGTAEPTVLPAVLHTTRRFGLPADYFEAFLTSMAMDLTVSSYATWDDLMVYIHGSAVVIGLQMLPILEPVHGAAEPYARDLGVAFQLANFLRDVGEDLRRGRVYLPQTSLDLFGVTRERLATGVVDGPVRRLLAHEIARARELFRSARPGIRLLHPTSRDCVWTAFRLYGGILDEIERADYQILDRRVTVGAGRRLAVAGPGLVRAARSRRAGSDRTRSD</sequence>
<dbReference type="UniPathway" id="UPA00799"/>
<evidence type="ECO:0000313" key="4">
    <source>
        <dbReference type="Proteomes" id="UP000179627"/>
    </source>
</evidence>
<dbReference type="GO" id="GO:0016117">
    <property type="term" value="P:carotenoid biosynthetic process"/>
    <property type="evidence" value="ECO:0007669"/>
    <property type="project" value="UniProtKB-ARBA"/>
</dbReference>
<dbReference type="SFLD" id="SFLDG01212">
    <property type="entry name" value="Phytoene_synthase_like"/>
    <property type="match status" value="1"/>
</dbReference>
<dbReference type="InterPro" id="IPR008949">
    <property type="entry name" value="Isoprenoid_synthase_dom_sf"/>
</dbReference>
<dbReference type="SUPFAM" id="SSF48576">
    <property type="entry name" value="Terpenoid synthases"/>
    <property type="match status" value="1"/>
</dbReference>